<name>A0ABQ9U1E1_SAGOE</name>
<feature type="non-terminal residue" evidence="1">
    <location>
        <position position="71"/>
    </location>
</feature>
<reference evidence="1 2" key="1">
    <citation type="submission" date="2023-05" db="EMBL/GenBank/DDBJ databases">
        <title>B98-5 Cell Line De Novo Hybrid Assembly: An Optical Mapping Approach.</title>
        <authorList>
            <person name="Kananen K."/>
            <person name="Auerbach J.A."/>
            <person name="Kautto E."/>
            <person name="Blachly J.S."/>
        </authorList>
    </citation>
    <scope>NUCLEOTIDE SEQUENCE [LARGE SCALE GENOMIC DNA]</scope>
    <source>
        <strain evidence="1">B95-8</strain>
        <tissue evidence="1">Cell line</tissue>
    </source>
</reference>
<organism evidence="1 2">
    <name type="scientific">Saguinus oedipus</name>
    <name type="common">Cotton-top tamarin</name>
    <name type="synonym">Oedipomidas oedipus</name>
    <dbReference type="NCBI Taxonomy" id="9490"/>
    <lineage>
        <taxon>Eukaryota</taxon>
        <taxon>Metazoa</taxon>
        <taxon>Chordata</taxon>
        <taxon>Craniata</taxon>
        <taxon>Vertebrata</taxon>
        <taxon>Euteleostomi</taxon>
        <taxon>Mammalia</taxon>
        <taxon>Eutheria</taxon>
        <taxon>Euarchontoglires</taxon>
        <taxon>Primates</taxon>
        <taxon>Haplorrhini</taxon>
        <taxon>Platyrrhini</taxon>
        <taxon>Cebidae</taxon>
        <taxon>Callitrichinae</taxon>
        <taxon>Saguinus</taxon>
    </lineage>
</organism>
<dbReference type="Proteomes" id="UP001266305">
    <property type="component" value="Unassembled WGS sequence"/>
</dbReference>
<comment type="caution">
    <text evidence="1">The sequence shown here is derived from an EMBL/GenBank/DDBJ whole genome shotgun (WGS) entry which is preliminary data.</text>
</comment>
<sequence length="71" mass="7613">MGQNQNEVCEAGLVQMTSYLRGTSALQCWFVDAITPEMVACFAGGLSQLVPGSALVELSSQEDPVHRVCHT</sequence>
<proteinExistence type="predicted"/>
<accession>A0ABQ9U1E1</accession>
<evidence type="ECO:0000313" key="1">
    <source>
        <dbReference type="EMBL" id="KAK2090889.1"/>
    </source>
</evidence>
<protein>
    <submittedName>
        <fullName evidence="1">Uncharacterized protein</fullName>
    </submittedName>
</protein>
<keyword evidence="2" id="KW-1185">Reference proteome</keyword>
<evidence type="ECO:0000313" key="2">
    <source>
        <dbReference type="Proteomes" id="UP001266305"/>
    </source>
</evidence>
<dbReference type="EMBL" id="JASSZA010000016">
    <property type="protein sequence ID" value="KAK2090889.1"/>
    <property type="molecule type" value="Genomic_DNA"/>
</dbReference>
<gene>
    <name evidence="1" type="ORF">P7K49_030173</name>
</gene>